<dbReference type="Proteomes" id="UP000195913">
    <property type="component" value="Unassembled WGS sequence"/>
</dbReference>
<protein>
    <submittedName>
        <fullName evidence="1">Uncharacterized protein</fullName>
    </submittedName>
</protein>
<evidence type="ECO:0000313" key="2">
    <source>
        <dbReference type="Proteomes" id="UP000195913"/>
    </source>
</evidence>
<gene>
    <name evidence="1" type="ORF">FM101_08985</name>
</gene>
<dbReference type="EMBL" id="FUHW01000032">
    <property type="protein sequence ID" value="SJM65034.1"/>
    <property type="molecule type" value="Genomic_DNA"/>
</dbReference>
<organism evidence="1 2">
    <name type="scientific">Arthrobacter rhombi</name>
    <dbReference type="NCBI Taxonomy" id="71253"/>
    <lineage>
        <taxon>Bacteria</taxon>
        <taxon>Bacillati</taxon>
        <taxon>Actinomycetota</taxon>
        <taxon>Actinomycetes</taxon>
        <taxon>Micrococcales</taxon>
        <taxon>Micrococcaceae</taxon>
        <taxon>Arthrobacter</taxon>
    </lineage>
</organism>
<proteinExistence type="predicted"/>
<dbReference type="AlphaFoldDB" id="A0A1R4GA16"/>
<keyword evidence="2" id="KW-1185">Reference proteome</keyword>
<accession>A0A1R4GA16</accession>
<sequence>MSQDPSTFRSTARAVNNRSTKAKTLARYLWDRHLGPEELAVYTEQELRSIARAAGVHPPSTSETWEATAELLLAQQAWLEKHPGHPVGERHCLEDAWKYEPGFGG</sequence>
<evidence type="ECO:0000313" key="1">
    <source>
        <dbReference type="EMBL" id="SJM65034.1"/>
    </source>
</evidence>
<reference evidence="1 2" key="1">
    <citation type="submission" date="2017-02" db="EMBL/GenBank/DDBJ databases">
        <authorList>
            <person name="Peterson S.W."/>
        </authorList>
    </citation>
    <scope>NUCLEOTIDE SEQUENCE [LARGE SCALE GENOMIC DNA]</scope>
    <source>
        <strain evidence="1 2">B Ar 00.02</strain>
    </source>
</reference>
<dbReference type="RefSeq" id="WP_086998498.1">
    <property type="nucleotide sequence ID" value="NZ_FUHW01000032.1"/>
</dbReference>
<name>A0A1R4GA16_9MICC</name>